<keyword evidence="1" id="KW-0472">Membrane</keyword>
<evidence type="ECO:0000313" key="2">
    <source>
        <dbReference type="EMBL" id="QIV86573.1"/>
    </source>
</evidence>
<dbReference type="EMBL" id="CP032549">
    <property type="protein sequence ID" value="QIV86573.1"/>
    <property type="molecule type" value="Genomic_DNA"/>
</dbReference>
<protein>
    <submittedName>
        <fullName evidence="2">LapA family protein</fullName>
    </submittedName>
</protein>
<feature type="transmembrane region" description="Helical" evidence="1">
    <location>
        <begin position="43"/>
        <end position="68"/>
    </location>
</feature>
<keyword evidence="1" id="KW-1133">Transmembrane helix</keyword>
<evidence type="ECO:0000313" key="3">
    <source>
        <dbReference type="Proteomes" id="UP000502331"/>
    </source>
</evidence>
<accession>A0A6H0SGB9</accession>
<evidence type="ECO:0000256" key="1">
    <source>
        <dbReference type="SAM" id="Phobius"/>
    </source>
</evidence>
<organism evidence="2 3">
    <name type="scientific">Glutamicibacter mishrai</name>
    <dbReference type="NCBI Taxonomy" id="1775880"/>
    <lineage>
        <taxon>Bacteria</taxon>
        <taxon>Bacillati</taxon>
        <taxon>Actinomycetota</taxon>
        <taxon>Actinomycetes</taxon>
        <taxon>Micrococcales</taxon>
        <taxon>Micrococcaceae</taxon>
        <taxon>Glutamicibacter</taxon>
    </lineage>
</organism>
<reference evidence="2 3" key="1">
    <citation type="submission" date="2018-09" db="EMBL/GenBank/DDBJ databases">
        <title>Glutamicibacter mishrai S5-52T (LMG 29155T = KCTC 39846T).</title>
        <authorList>
            <person name="Das S.K."/>
        </authorList>
    </citation>
    <scope>NUCLEOTIDE SEQUENCE [LARGE SCALE GENOMIC DNA]</scope>
    <source>
        <strain evidence="2 3">S5-52</strain>
    </source>
</reference>
<name>A0A6H0SGB9_9MICC</name>
<proteinExistence type="predicted"/>
<dbReference type="AlphaFoldDB" id="A0A6H0SGB9"/>
<feature type="transmembrane region" description="Helical" evidence="1">
    <location>
        <begin position="18"/>
        <end position="37"/>
    </location>
</feature>
<dbReference type="Proteomes" id="UP000502331">
    <property type="component" value="Chromosome"/>
</dbReference>
<keyword evidence="1" id="KW-0812">Transmembrane</keyword>
<keyword evidence="3" id="KW-1185">Reference proteome</keyword>
<gene>
    <name evidence="2" type="ORF">D3791_05185</name>
</gene>
<dbReference type="RefSeq" id="WP_028268720.1">
    <property type="nucleotide sequence ID" value="NZ_CP032549.1"/>
</dbReference>
<sequence>MNEDEQKPRRFALNSKQWAAIALVIVALVFILQNLTYVRVEFFLIHTAAPLWLVLLVTLAAGYAIGWFSKRRD</sequence>